<dbReference type="EMBL" id="JOKM01000122">
    <property type="protein sequence ID" value="KGB20718.1"/>
    <property type="molecule type" value="Genomic_DNA"/>
</dbReference>
<organism evidence="1 2">
    <name type="scientific">Acetobacter tropicalis</name>
    <dbReference type="NCBI Taxonomy" id="104102"/>
    <lineage>
        <taxon>Bacteria</taxon>
        <taxon>Pseudomonadati</taxon>
        <taxon>Pseudomonadota</taxon>
        <taxon>Alphaproteobacteria</taxon>
        <taxon>Acetobacterales</taxon>
        <taxon>Acetobacteraceae</taxon>
        <taxon>Acetobacter</taxon>
    </lineage>
</organism>
<proteinExistence type="predicted"/>
<dbReference type="STRING" id="104102.AtDm6_3497"/>
<dbReference type="AlphaFoldDB" id="A0A095AVC7"/>
<protein>
    <submittedName>
        <fullName evidence="1">Uncharacterized protein</fullName>
    </submittedName>
</protein>
<comment type="caution">
    <text evidence="1">The sequence shown here is derived from an EMBL/GenBank/DDBJ whole genome shotgun (WGS) entry which is preliminary data.</text>
</comment>
<keyword evidence="2" id="KW-1185">Reference proteome</keyword>
<dbReference type="PATRIC" id="fig|104102.7.peg.3444"/>
<evidence type="ECO:0000313" key="2">
    <source>
        <dbReference type="Proteomes" id="UP000029448"/>
    </source>
</evidence>
<dbReference type="Proteomes" id="UP000029448">
    <property type="component" value="Unassembled WGS sequence"/>
</dbReference>
<accession>A0A095AVC7</accession>
<evidence type="ECO:0000313" key="1">
    <source>
        <dbReference type="EMBL" id="KGB20718.1"/>
    </source>
</evidence>
<gene>
    <name evidence="1" type="ORF">AtDm6_3497</name>
</gene>
<reference evidence="1 2" key="1">
    <citation type="submission" date="2014-06" db="EMBL/GenBank/DDBJ databases">
        <title>Functional and comparative genomic analyses of the Drosophila gut microbiota identify candidate symbiosis factors.</title>
        <authorList>
            <person name="Newell P.D."/>
            <person name="Chaston J.M."/>
            <person name="Douglas A.E."/>
        </authorList>
    </citation>
    <scope>NUCLEOTIDE SEQUENCE [LARGE SCALE GENOMIC DNA]</scope>
    <source>
        <strain evidence="1 2">DmCS_006</strain>
    </source>
</reference>
<name>A0A095AVC7_9PROT</name>
<sequence>MDKRLVCNSSTSLFSSWPGWVPGWHVSPCRDFVMTHRKRLFLVGMLSLAACQVPTAKERRMLDSMIGKQAVDVVRTFGVPTREFKSGDHTFLAYVNQQTDYSSPMGGWGYGGWGGGWGGGYGGWGGGWGGPGWGGWGWGGGFPTTAYTYTCQTTFELVNGVVSAWTMRGDGC</sequence>